<keyword evidence="3" id="KW-1185">Reference proteome</keyword>
<evidence type="ECO:0000313" key="2">
    <source>
        <dbReference type="EMBL" id="SLM50877.1"/>
    </source>
</evidence>
<keyword evidence="1" id="KW-1133">Transmembrane helix</keyword>
<name>A0A1W1ICT1_9LACT</name>
<proteinExistence type="predicted"/>
<evidence type="ECO:0000313" key="3">
    <source>
        <dbReference type="Proteomes" id="UP000195985"/>
    </source>
</evidence>
<dbReference type="EMBL" id="FWEY01000001">
    <property type="protein sequence ID" value="SLM50877.1"/>
    <property type="molecule type" value="Genomic_DNA"/>
</dbReference>
<feature type="transmembrane region" description="Helical" evidence="1">
    <location>
        <begin position="6"/>
        <end position="26"/>
    </location>
</feature>
<dbReference type="Proteomes" id="UP000195985">
    <property type="component" value="Unassembled WGS sequence"/>
</dbReference>
<gene>
    <name evidence="2" type="ORF">TPAS_549</name>
</gene>
<evidence type="ECO:0000256" key="1">
    <source>
        <dbReference type="SAM" id="Phobius"/>
    </source>
</evidence>
<reference evidence="3" key="1">
    <citation type="submission" date="2016-04" db="EMBL/GenBank/DDBJ databases">
        <authorList>
            <person name="Strepis N."/>
        </authorList>
    </citation>
    <scope>NUCLEOTIDE SEQUENCE [LARGE SCALE GENOMIC DNA]</scope>
</reference>
<accession>A0A1W1ICT1</accession>
<protein>
    <submittedName>
        <fullName evidence="2">Uncharacterized protein</fullName>
    </submittedName>
</protein>
<keyword evidence="1" id="KW-0812">Transmembrane</keyword>
<dbReference type="AlphaFoldDB" id="A0A1W1ICT1"/>
<sequence>MNGLEEAFTAGIMLSVLTWGTLKIVVKNIREEWNQ</sequence>
<organism evidence="2 3">
    <name type="scientific">Trichococcus pasteurii</name>
    <dbReference type="NCBI Taxonomy" id="43064"/>
    <lineage>
        <taxon>Bacteria</taxon>
        <taxon>Bacillati</taxon>
        <taxon>Bacillota</taxon>
        <taxon>Bacilli</taxon>
        <taxon>Lactobacillales</taxon>
        <taxon>Carnobacteriaceae</taxon>
        <taxon>Trichococcus</taxon>
    </lineage>
</organism>
<keyword evidence="1" id="KW-0472">Membrane</keyword>